<dbReference type="InterPro" id="IPR017911">
    <property type="entry name" value="MacB-like_ATP-bd"/>
</dbReference>
<evidence type="ECO:0000259" key="4">
    <source>
        <dbReference type="PROSITE" id="PS50893"/>
    </source>
</evidence>
<dbReference type="GO" id="GO:0016887">
    <property type="term" value="F:ATP hydrolysis activity"/>
    <property type="evidence" value="ECO:0007669"/>
    <property type="project" value="InterPro"/>
</dbReference>
<dbReference type="Gene3D" id="3.40.50.300">
    <property type="entry name" value="P-loop containing nucleotide triphosphate hydrolases"/>
    <property type="match status" value="1"/>
</dbReference>
<dbReference type="PANTHER" id="PTHR24220">
    <property type="entry name" value="IMPORT ATP-BINDING PROTEIN"/>
    <property type="match status" value="1"/>
</dbReference>
<evidence type="ECO:0000256" key="3">
    <source>
        <dbReference type="ARBA" id="ARBA00022840"/>
    </source>
</evidence>
<dbReference type="CDD" id="cd03255">
    <property type="entry name" value="ABC_MJ0796_LolCDE_FtsE"/>
    <property type="match status" value="1"/>
</dbReference>
<evidence type="ECO:0000313" key="6">
    <source>
        <dbReference type="Proteomes" id="UP000236151"/>
    </source>
</evidence>
<dbReference type="GO" id="GO:0005524">
    <property type="term" value="F:ATP binding"/>
    <property type="evidence" value="ECO:0007669"/>
    <property type="project" value="UniProtKB-KW"/>
</dbReference>
<dbReference type="AlphaFoldDB" id="A0A2K2EVK9"/>
<keyword evidence="2" id="KW-0547">Nucleotide-binding</keyword>
<keyword evidence="6" id="KW-1185">Reference proteome</keyword>
<dbReference type="GO" id="GO:0005886">
    <property type="term" value="C:plasma membrane"/>
    <property type="evidence" value="ECO:0007669"/>
    <property type="project" value="TreeGrafter"/>
</dbReference>
<dbReference type="SMART" id="SM00382">
    <property type="entry name" value="AAA"/>
    <property type="match status" value="1"/>
</dbReference>
<accession>A0A2K2EVK9</accession>
<comment type="caution">
    <text evidence="5">The sequence shown here is derived from an EMBL/GenBank/DDBJ whole genome shotgun (WGS) entry which is preliminary data.</text>
</comment>
<organism evidence="5 6">
    <name type="scientific">Clostridium thermosuccinogenes</name>
    <dbReference type="NCBI Taxonomy" id="84032"/>
    <lineage>
        <taxon>Bacteria</taxon>
        <taxon>Bacillati</taxon>
        <taxon>Bacillota</taxon>
        <taxon>Clostridia</taxon>
        <taxon>Eubacteriales</taxon>
        <taxon>Clostridiaceae</taxon>
        <taxon>Clostridium</taxon>
    </lineage>
</organism>
<keyword evidence="3" id="KW-0067">ATP-binding</keyword>
<dbReference type="FunFam" id="3.40.50.300:FF:000032">
    <property type="entry name" value="Export ABC transporter ATP-binding protein"/>
    <property type="match status" value="1"/>
</dbReference>
<proteinExistence type="predicted"/>
<evidence type="ECO:0000256" key="2">
    <source>
        <dbReference type="ARBA" id="ARBA00022741"/>
    </source>
</evidence>
<dbReference type="InterPro" id="IPR015854">
    <property type="entry name" value="ABC_transpr_LolD-like"/>
</dbReference>
<dbReference type="InterPro" id="IPR017871">
    <property type="entry name" value="ABC_transporter-like_CS"/>
</dbReference>
<sequence>MDRTVHEEQKLNLIEMKGIRRDYSCGSNLINALKGIDLTIAQGEFVAIMGPSGSGKSTLLNIMGCLDSPTAGTYHLKGKNISNLSRKEKALIRNKAIGFVFQAYNLLPELNIASNVALPLKYGGVPKSKRQALVNEALASVGLEGMGYRYPDQLSGGQQQRVAIARALVNKPDIILADEPTGNLDSVSGQSIMEELRRLNLATGTTIVVITHDSRIAGYADRLVRLADGRINDDMRVKKASQTKSTLINPFGWPEEGENEEIL</sequence>
<keyword evidence="1" id="KW-0813">Transport</keyword>
<dbReference type="PANTHER" id="PTHR24220:SF86">
    <property type="entry name" value="ABC TRANSPORTER ABCH.1"/>
    <property type="match status" value="1"/>
</dbReference>
<dbReference type="PROSITE" id="PS50893">
    <property type="entry name" value="ABC_TRANSPORTER_2"/>
    <property type="match status" value="1"/>
</dbReference>
<dbReference type="InterPro" id="IPR003593">
    <property type="entry name" value="AAA+_ATPase"/>
</dbReference>
<name>A0A2K2EVK9_9CLOT</name>
<dbReference type="GO" id="GO:0098796">
    <property type="term" value="C:membrane protein complex"/>
    <property type="evidence" value="ECO:0007669"/>
    <property type="project" value="UniProtKB-ARBA"/>
</dbReference>
<feature type="domain" description="ABC transporter" evidence="4">
    <location>
        <begin position="14"/>
        <end position="253"/>
    </location>
</feature>
<dbReference type="PROSITE" id="PS00211">
    <property type="entry name" value="ABC_TRANSPORTER_1"/>
    <property type="match status" value="1"/>
</dbReference>
<dbReference type="EMBL" id="NIOJ01000068">
    <property type="protein sequence ID" value="PNT95366.1"/>
    <property type="molecule type" value="Genomic_DNA"/>
</dbReference>
<evidence type="ECO:0000313" key="5">
    <source>
        <dbReference type="EMBL" id="PNT95366.1"/>
    </source>
</evidence>
<protein>
    <recommendedName>
        <fullName evidence="4">ABC transporter domain-containing protein</fullName>
    </recommendedName>
</protein>
<dbReference type="Pfam" id="PF00005">
    <property type="entry name" value="ABC_tran"/>
    <property type="match status" value="1"/>
</dbReference>
<dbReference type="Proteomes" id="UP000236151">
    <property type="component" value="Unassembled WGS sequence"/>
</dbReference>
<dbReference type="KEGG" id="cthd:CDO33_02300"/>
<dbReference type="RefSeq" id="WP_103082972.1">
    <property type="nucleotide sequence ID" value="NZ_CP021850.1"/>
</dbReference>
<evidence type="ECO:0000256" key="1">
    <source>
        <dbReference type="ARBA" id="ARBA00022448"/>
    </source>
</evidence>
<dbReference type="InterPro" id="IPR003439">
    <property type="entry name" value="ABC_transporter-like_ATP-bd"/>
</dbReference>
<dbReference type="InterPro" id="IPR027417">
    <property type="entry name" value="P-loop_NTPase"/>
</dbReference>
<reference evidence="6" key="1">
    <citation type="submission" date="2017-06" db="EMBL/GenBank/DDBJ databases">
        <title>Investigating the central metabolism of Clostridium thermosuccinogenes.</title>
        <authorList>
            <person name="Koendjbiharie J.G."/>
            <person name="Van Kranenburg R."/>
            <person name="Vriesendorp B."/>
        </authorList>
    </citation>
    <scope>NUCLEOTIDE SEQUENCE [LARGE SCALE GENOMIC DNA]</scope>
    <source>
        <strain evidence="6">DSM 5806</strain>
    </source>
</reference>
<dbReference type="GO" id="GO:0022857">
    <property type="term" value="F:transmembrane transporter activity"/>
    <property type="evidence" value="ECO:0007669"/>
    <property type="project" value="TreeGrafter"/>
</dbReference>
<dbReference type="SUPFAM" id="SSF52540">
    <property type="entry name" value="P-loop containing nucleoside triphosphate hydrolases"/>
    <property type="match status" value="1"/>
</dbReference>
<dbReference type="OrthoDB" id="9802264at2"/>
<gene>
    <name evidence="5" type="ORF">CDQ84_17175</name>
</gene>